<dbReference type="Gene3D" id="3.30.70.1260">
    <property type="entry name" value="bacterial protein sp0830 like"/>
    <property type="match status" value="1"/>
</dbReference>
<proteinExistence type="predicted"/>
<dbReference type="Pfam" id="PF08002">
    <property type="entry name" value="DUF1697"/>
    <property type="match status" value="1"/>
</dbReference>
<dbReference type="STRING" id="216903.SAMN05444371_0761"/>
<dbReference type="PANTHER" id="PTHR36439:SF1">
    <property type="entry name" value="DUF1697 DOMAIN-CONTAINING PROTEIN"/>
    <property type="match status" value="1"/>
</dbReference>
<accession>A0A1M6NZD9</accession>
<evidence type="ECO:0000313" key="2">
    <source>
        <dbReference type="Proteomes" id="UP000184498"/>
    </source>
</evidence>
<gene>
    <name evidence="1" type="ORF">SAMN05444371_0761</name>
</gene>
<dbReference type="AlphaFoldDB" id="A0A1M6NZD9"/>
<sequence>MPKLFPSQKKDAAAIGASLQFIDYQIMKNYCAFLRGVNVNGTSMKMADVCEVFSQAGMNNVSSVLASGNILFQSDKNSAELKNILEKAMSQYFNYEAFLFIRTEKEIDVIFKNDPFPVIDNYHNYVFIGSENIEETLLEEFEKSNNAEAEKAKIINNIFYWQVPKGQTLGSAFGKVLGKKSLKDKMTSRNLNTFEKILKKFNN</sequence>
<dbReference type="PANTHER" id="PTHR36439">
    <property type="entry name" value="BLL4334 PROTEIN"/>
    <property type="match status" value="1"/>
</dbReference>
<dbReference type="EMBL" id="FRAM01000001">
    <property type="protein sequence ID" value="SHK01056.1"/>
    <property type="molecule type" value="Genomic_DNA"/>
</dbReference>
<dbReference type="SUPFAM" id="SSF160379">
    <property type="entry name" value="SP0830-like"/>
    <property type="match status" value="1"/>
</dbReference>
<evidence type="ECO:0000313" key="1">
    <source>
        <dbReference type="EMBL" id="SHK01056.1"/>
    </source>
</evidence>
<protein>
    <submittedName>
        <fullName evidence="1">Uncharacterized conserved protein, DUF1697 family</fullName>
    </submittedName>
</protein>
<dbReference type="PIRSF" id="PIRSF008502">
    <property type="entry name" value="UCP008502"/>
    <property type="match status" value="1"/>
</dbReference>
<organism evidence="1 2">
    <name type="scientific">Epilithonimonas mollis</name>
    <dbReference type="NCBI Taxonomy" id="216903"/>
    <lineage>
        <taxon>Bacteria</taxon>
        <taxon>Pseudomonadati</taxon>
        <taxon>Bacteroidota</taxon>
        <taxon>Flavobacteriia</taxon>
        <taxon>Flavobacteriales</taxon>
        <taxon>Weeksellaceae</taxon>
        <taxon>Chryseobacterium group</taxon>
        <taxon>Epilithonimonas</taxon>
    </lineage>
</organism>
<dbReference type="Gene3D" id="3.30.70.1280">
    <property type="entry name" value="SP0830-like domains"/>
    <property type="match status" value="1"/>
</dbReference>
<dbReference type="Proteomes" id="UP000184498">
    <property type="component" value="Unassembled WGS sequence"/>
</dbReference>
<reference evidence="2" key="1">
    <citation type="submission" date="2016-11" db="EMBL/GenBank/DDBJ databases">
        <authorList>
            <person name="Varghese N."/>
            <person name="Submissions S."/>
        </authorList>
    </citation>
    <scope>NUCLEOTIDE SEQUENCE [LARGE SCALE GENOMIC DNA]</scope>
    <source>
        <strain evidence="2">DSM 18016</strain>
    </source>
</reference>
<name>A0A1M6NZD9_9FLAO</name>
<dbReference type="InterPro" id="IPR012545">
    <property type="entry name" value="DUF1697"/>
</dbReference>
<keyword evidence="2" id="KW-1185">Reference proteome</keyword>